<comment type="subcellular location">
    <subcellularLocation>
        <location evidence="2">Cell membrane</location>
        <topology evidence="2">Lipid-anchor</topology>
    </subcellularLocation>
</comment>
<feature type="region of interest" description="Disordered" evidence="3">
    <location>
        <begin position="250"/>
        <end position="278"/>
    </location>
</feature>
<evidence type="ECO:0000256" key="3">
    <source>
        <dbReference type="SAM" id="MobiDB-lite"/>
    </source>
</evidence>
<dbReference type="InterPro" id="IPR003423">
    <property type="entry name" value="OMP_efflux"/>
</dbReference>
<evidence type="ECO:0000313" key="5">
    <source>
        <dbReference type="Proteomes" id="UP000632063"/>
    </source>
</evidence>
<dbReference type="Proteomes" id="UP000632063">
    <property type="component" value="Unassembled WGS sequence"/>
</dbReference>
<dbReference type="PANTHER" id="PTHR30203">
    <property type="entry name" value="OUTER MEMBRANE CATION EFFLUX PROTEIN"/>
    <property type="match status" value="1"/>
</dbReference>
<dbReference type="PROSITE" id="PS51257">
    <property type="entry name" value="PROKAR_LIPOPROTEIN"/>
    <property type="match status" value="1"/>
</dbReference>
<reference evidence="4 5" key="2">
    <citation type="journal article" date="2021" name="Int. J. Syst. Evol. Microbiol.">
        <title>Roseibium litorale sp. nov., isolated from a tidal flat sediment and proposal for the reclassification of Labrenzia polysiphoniae as Roseibium polysiphoniae comb. nov.</title>
        <authorList>
            <person name="Liu Y."/>
            <person name="Pei T."/>
            <person name="Du J."/>
            <person name="Chao M."/>
            <person name="Deng M.R."/>
            <person name="Zhu H."/>
        </authorList>
    </citation>
    <scope>NUCLEOTIDE SEQUENCE [LARGE SCALE GENOMIC DNA]</scope>
    <source>
        <strain evidence="4 5">4C16A</strain>
    </source>
</reference>
<reference evidence="5" key="1">
    <citation type="submission" date="2020-09" db="EMBL/GenBank/DDBJ databases">
        <title>The genome sequence of strain Labrenzia suaedae 4C16A.</title>
        <authorList>
            <person name="Liu Y."/>
        </authorList>
    </citation>
    <scope>NUCLEOTIDE SEQUENCE [LARGE SCALE GENOMIC DNA]</scope>
    <source>
        <strain evidence="5">4C16A</strain>
    </source>
</reference>
<accession>A0ABR9CKB7</accession>
<dbReference type="SUPFAM" id="SSF56954">
    <property type="entry name" value="Outer membrane efflux proteins (OEP)"/>
    <property type="match status" value="1"/>
</dbReference>
<keyword evidence="5" id="KW-1185">Reference proteome</keyword>
<dbReference type="Gene3D" id="2.20.200.10">
    <property type="entry name" value="Outer membrane efflux proteins (OEP)"/>
    <property type="match status" value="1"/>
</dbReference>
<dbReference type="Gene3D" id="1.20.1600.10">
    <property type="entry name" value="Outer membrane efflux proteins (OEP)"/>
    <property type="match status" value="1"/>
</dbReference>
<evidence type="ECO:0000313" key="4">
    <source>
        <dbReference type="EMBL" id="MBD8891198.1"/>
    </source>
</evidence>
<name>A0ABR9CKB7_9HYPH</name>
<dbReference type="EMBL" id="JACYXI010000003">
    <property type="protein sequence ID" value="MBD8891198.1"/>
    <property type="molecule type" value="Genomic_DNA"/>
</dbReference>
<keyword evidence="2" id="KW-0812">Transmembrane</keyword>
<dbReference type="NCBIfam" id="TIGR01845">
    <property type="entry name" value="outer_NodT"/>
    <property type="match status" value="1"/>
</dbReference>
<evidence type="ECO:0000256" key="1">
    <source>
        <dbReference type="ARBA" id="ARBA00007613"/>
    </source>
</evidence>
<dbReference type="PANTHER" id="PTHR30203:SF32">
    <property type="entry name" value="CATION EFFLUX SYSTEM PROTEIN CUSC"/>
    <property type="match status" value="1"/>
</dbReference>
<dbReference type="InterPro" id="IPR010131">
    <property type="entry name" value="MdtP/NodT-like"/>
</dbReference>
<protein>
    <submittedName>
        <fullName evidence="4">Efflux transporter outer membrane subunit</fullName>
    </submittedName>
</protein>
<keyword evidence="2" id="KW-0449">Lipoprotein</keyword>
<sequence>MQGAKYAALITGTALLLAGCAVGPDYQKPDMPLSSHWRNANADTPSRPPELAYWWKKLDDPLLNQLIEEAIENNLDVRTSKAKVREARASYRQTNGALFPTLDASGSATRSKAAGSNGSTGTVGNLYNGGFDASWELDLFGANRRASEASKYGLDAAEEELRATLLTLIGDVTTNYVEARGYQSRIALARRTAESQDETAKLTRNRFQVGSSSGLDVANAEGQASSTAANIPTLQTAFASSVHRLGVLTGREPTALTDRMKRSTSIPTPRLPMPSGVPATVLLTRPDVRLAERQLAQSTANIGAAEAAKYPAVSLTGSIATSAAKFGDLGKNSSISWSFGPTLSVPIFNAGKLAAAADVARAQRDQYFLAYKSSVLSALEDVENALVGFSQERVRLRSLQKSVDSYRNAASLSQSLYQTGSVSFLDVLDADRSLYSAEDSLIQSKVLLTTYYISLQKALGGGWSGDVDTSKPEVVDQNAGPRLALTKTASKSQ</sequence>
<comment type="similarity">
    <text evidence="1 2">Belongs to the outer membrane factor (OMF) (TC 1.B.17) family.</text>
</comment>
<proteinExistence type="inferred from homology"/>
<organism evidence="4 5">
    <name type="scientific">Roseibium litorale</name>
    <dbReference type="NCBI Taxonomy" id="2803841"/>
    <lineage>
        <taxon>Bacteria</taxon>
        <taxon>Pseudomonadati</taxon>
        <taxon>Pseudomonadota</taxon>
        <taxon>Alphaproteobacteria</taxon>
        <taxon>Hyphomicrobiales</taxon>
        <taxon>Stappiaceae</taxon>
        <taxon>Roseibium</taxon>
    </lineage>
</organism>
<dbReference type="Pfam" id="PF02321">
    <property type="entry name" value="OEP"/>
    <property type="match status" value="2"/>
</dbReference>
<keyword evidence="2" id="KW-0472">Membrane</keyword>
<gene>
    <name evidence="4" type="ORF">IG616_06555</name>
</gene>
<comment type="caution">
    <text evidence="4">The sequence shown here is derived from an EMBL/GenBank/DDBJ whole genome shotgun (WGS) entry which is preliminary data.</text>
</comment>
<feature type="region of interest" description="Disordered" evidence="3">
    <location>
        <begin position="470"/>
        <end position="493"/>
    </location>
</feature>
<evidence type="ECO:0000256" key="2">
    <source>
        <dbReference type="RuleBase" id="RU362097"/>
    </source>
</evidence>
<keyword evidence="2" id="KW-1134">Transmembrane beta strand</keyword>
<keyword evidence="2" id="KW-0564">Palmitate</keyword>